<dbReference type="EMBL" id="CM055754">
    <property type="protein sequence ID" value="KAJ7991197.1"/>
    <property type="molecule type" value="Genomic_DNA"/>
</dbReference>
<name>A0ACC2FIP9_DALPE</name>
<gene>
    <name evidence="1" type="ORF">DPEC_G00294750</name>
</gene>
<evidence type="ECO:0000313" key="1">
    <source>
        <dbReference type="EMBL" id="KAJ7991197.1"/>
    </source>
</evidence>
<protein>
    <submittedName>
        <fullName evidence="1">Uncharacterized protein</fullName>
    </submittedName>
</protein>
<keyword evidence="2" id="KW-1185">Reference proteome</keyword>
<accession>A0ACC2FIP9</accession>
<comment type="caution">
    <text evidence="1">The sequence shown here is derived from an EMBL/GenBank/DDBJ whole genome shotgun (WGS) entry which is preliminary data.</text>
</comment>
<sequence>MEASTESFVGLQCFPVLGKDPSSLELLRQTIVEEVKKTEKDLALIRIIMETTFPLRRQTIVMSSPPVNELMDLWPALKIQSALYTEFQRNTNLNLHNTFYAELERHLPRLMTIFRQKASKTGKTEAALADILQVHDFIG</sequence>
<proteinExistence type="predicted"/>
<reference evidence="1" key="1">
    <citation type="submission" date="2021-05" db="EMBL/GenBank/DDBJ databases">
        <authorList>
            <person name="Pan Q."/>
            <person name="Jouanno E."/>
            <person name="Zahm M."/>
            <person name="Klopp C."/>
            <person name="Cabau C."/>
            <person name="Louis A."/>
            <person name="Berthelot C."/>
            <person name="Parey E."/>
            <person name="Roest Crollius H."/>
            <person name="Montfort J."/>
            <person name="Robinson-Rechavi M."/>
            <person name="Bouchez O."/>
            <person name="Lampietro C."/>
            <person name="Lopez Roques C."/>
            <person name="Donnadieu C."/>
            <person name="Postlethwait J."/>
            <person name="Bobe J."/>
            <person name="Dillon D."/>
            <person name="Chandos A."/>
            <person name="von Hippel F."/>
            <person name="Guiguen Y."/>
        </authorList>
    </citation>
    <scope>NUCLEOTIDE SEQUENCE</scope>
    <source>
        <strain evidence="1">YG-Jan2019</strain>
    </source>
</reference>
<organism evidence="1 2">
    <name type="scientific">Dallia pectoralis</name>
    <name type="common">Alaska blackfish</name>
    <dbReference type="NCBI Taxonomy" id="75939"/>
    <lineage>
        <taxon>Eukaryota</taxon>
        <taxon>Metazoa</taxon>
        <taxon>Chordata</taxon>
        <taxon>Craniata</taxon>
        <taxon>Vertebrata</taxon>
        <taxon>Euteleostomi</taxon>
        <taxon>Actinopterygii</taxon>
        <taxon>Neopterygii</taxon>
        <taxon>Teleostei</taxon>
        <taxon>Protacanthopterygii</taxon>
        <taxon>Esociformes</taxon>
        <taxon>Umbridae</taxon>
        <taxon>Dallia</taxon>
    </lineage>
</organism>
<dbReference type="Proteomes" id="UP001157502">
    <property type="component" value="Chromosome 27"/>
</dbReference>
<evidence type="ECO:0000313" key="2">
    <source>
        <dbReference type="Proteomes" id="UP001157502"/>
    </source>
</evidence>